<evidence type="ECO:0000313" key="1">
    <source>
        <dbReference type="EMBL" id="NEC92686.1"/>
    </source>
</evidence>
<reference evidence="1" key="1">
    <citation type="submission" date="2020-01" db="EMBL/GenBank/DDBJ databases">
        <title>Insect and environment-associated Actinomycetes.</title>
        <authorList>
            <person name="Currrie C."/>
            <person name="Chevrette M."/>
            <person name="Carlson C."/>
            <person name="Stubbendieck R."/>
            <person name="Wendt-Pienkowski E."/>
        </authorList>
    </citation>
    <scope>NUCLEOTIDE SEQUENCE</scope>
    <source>
        <strain evidence="1">SID12501</strain>
    </source>
</reference>
<name>A0A6B3C8C3_9ACTN</name>
<protein>
    <submittedName>
        <fullName evidence="1">Uncharacterized protein</fullName>
    </submittedName>
</protein>
<dbReference type="AlphaFoldDB" id="A0A6B3C8C3"/>
<comment type="caution">
    <text evidence="1">The sequence shown here is derived from an EMBL/GenBank/DDBJ whole genome shotgun (WGS) entry which is preliminary data.</text>
</comment>
<organism evidence="1">
    <name type="scientific">Streptomyces sp. SID12501</name>
    <dbReference type="NCBI Taxonomy" id="2706042"/>
    <lineage>
        <taxon>Bacteria</taxon>
        <taxon>Bacillati</taxon>
        <taxon>Actinomycetota</taxon>
        <taxon>Actinomycetes</taxon>
        <taxon>Kitasatosporales</taxon>
        <taxon>Streptomycetaceae</taxon>
        <taxon>Streptomyces</taxon>
    </lineage>
</organism>
<sequence>MAADALVTKCPFPACGGEPVEARLDDYAARPFPACGGEPVLVWDVDPETRSLPRVRG</sequence>
<gene>
    <name evidence="1" type="ORF">G3I71_44700</name>
</gene>
<proteinExistence type="predicted"/>
<accession>A0A6B3C8C3</accession>
<dbReference type="EMBL" id="JAAGLU010000119">
    <property type="protein sequence ID" value="NEC92686.1"/>
    <property type="molecule type" value="Genomic_DNA"/>
</dbReference>